<sequence>MMGSRDESSTNAHFLGMVLRLQARNAAPCRVAGLVTEEVLSWPAADAGAL</sequence>
<accession>A0ABS8KEX9</accession>
<organism evidence="1 2">
    <name type="scientific">Paraburkholderia translucens</name>
    <dbReference type="NCBI Taxonomy" id="2886945"/>
    <lineage>
        <taxon>Bacteria</taxon>
        <taxon>Pseudomonadati</taxon>
        <taxon>Pseudomonadota</taxon>
        <taxon>Betaproteobacteria</taxon>
        <taxon>Burkholderiales</taxon>
        <taxon>Burkholderiaceae</taxon>
        <taxon>Paraburkholderia</taxon>
    </lineage>
</organism>
<dbReference type="EMBL" id="JAJITC010000007">
    <property type="protein sequence ID" value="MCC8403255.1"/>
    <property type="molecule type" value="Genomic_DNA"/>
</dbReference>
<reference evidence="1 2" key="1">
    <citation type="submission" date="2021-11" db="EMBL/GenBank/DDBJ databases">
        <authorList>
            <person name="Oh E.-T."/>
            <person name="Kim S.-B."/>
        </authorList>
    </citation>
    <scope>NUCLEOTIDE SEQUENCE [LARGE SCALE GENOMIC DNA]</scope>
    <source>
        <strain evidence="1 2">MMS20-SJTN17</strain>
    </source>
</reference>
<name>A0ABS8KEX9_9BURK</name>
<protein>
    <submittedName>
        <fullName evidence="1">Uncharacterized protein</fullName>
    </submittedName>
</protein>
<keyword evidence="2" id="KW-1185">Reference proteome</keyword>
<dbReference type="RefSeq" id="WP_230562108.1">
    <property type="nucleotide sequence ID" value="NZ_JAJITC010000007.1"/>
</dbReference>
<comment type="caution">
    <text evidence="1">The sequence shown here is derived from an EMBL/GenBank/DDBJ whole genome shotgun (WGS) entry which is preliminary data.</text>
</comment>
<gene>
    <name evidence="1" type="ORF">LJ655_15385</name>
</gene>
<proteinExistence type="predicted"/>
<evidence type="ECO:0000313" key="1">
    <source>
        <dbReference type="EMBL" id="MCC8403255.1"/>
    </source>
</evidence>
<dbReference type="Proteomes" id="UP001430614">
    <property type="component" value="Unassembled WGS sequence"/>
</dbReference>
<evidence type="ECO:0000313" key="2">
    <source>
        <dbReference type="Proteomes" id="UP001430614"/>
    </source>
</evidence>